<keyword evidence="4" id="KW-1133">Transmembrane helix</keyword>
<dbReference type="InterPro" id="IPR050352">
    <property type="entry name" value="ABCG_transporters"/>
</dbReference>
<evidence type="ECO:0000313" key="7">
    <source>
        <dbReference type="EMBL" id="KAF7130319.1"/>
    </source>
</evidence>
<dbReference type="Gene3D" id="3.40.50.300">
    <property type="entry name" value="P-loop containing nucleotide triphosphate hydrolases"/>
    <property type="match status" value="1"/>
</dbReference>
<reference evidence="7" key="1">
    <citation type="submission" date="2019-11" db="EMBL/GenBank/DDBJ databases">
        <authorList>
            <person name="Liu Y."/>
            <person name="Hou J."/>
            <person name="Li T.-Q."/>
            <person name="Guan C.-H."/>
            <person name="Wu X."/>
            <person name="Wu H.-Z."/>
            <person name="Ling F."/>
            <person name="Zhang R."/>
            <person name="Shi X.-G."/>
            <person name="Ren J.-P."/>
            <person name="Chen E.-F."/>
            <person name="Sun J.-M."/>
        </authorList>
    </citation>
    <scope>NUCLEOTIDE SEQUENCE</scope>
    <source>
        <strain evidence="7">Adult_tree_wgs_1</strain>
        <tissue evidence="7">Leaves</tissue>
    </source>
</reference>
<dbReference type="InterPro" id="IPR030383">
    <property type="entry name" value="G_VLIG_dom"/>
</dbReference>
<dbReference type="GO" id="GO:0005524">
    <property type="term" value="F:ATP binding"/>
    <property type="evidence" value="ECO:0007669"/>
    <property type="project" value="InterPro"/>
</dbReference>
<comment type="subcellular location">
    <subcellularLocation>
        <location evidence="1">Membrane</location>
        <topology evidence="1">Multi-pass membrane protein</topology>
    </subcellularLocation>
</comment>
<sequence length="114" mass="12283">MPRWAQRPTRTIISNPILTVKIHGHGPETSKNLGSESFEDKSLKAQWSWRRLPLWAVTTGLLVDGGGQEGGGCRGILQGFTGYVELREVLAIMGPSGFGKSTLLNALAGLCFTS</sequence>
<dbReference type="EMBL" id="WJXA01000010">
    <property type="protein sequence ID" value="KAF7130319.1"/>
    <property type="molecule type" value="Genomic_DNA"/>
</dbReference>
<dbReference type="InterPro" id="IPR027417">
    <property type="entry name" value="P-loop_NTPase"/>
</dbReference>
<dbReference type="SUPFAM" id="SSF52540">
    <property type="entry name" value="P-loop containing nucleoside triphosphate hydrolases"/>
    <property type="match status" value="1"/>
</dbReference>
<dbReference type="Pfam" id="PF00005">
    <property type="entry name" value="ABC_tran"/>
    <property type="match status" value="1"/>
</dbReference>
<dbReference type="Proteomes" id="UP000626092">
    <property type="component" value="Unassembled WGS sequence"/>
</dbReference>
<proteinExistence type="predicted"/>
<dbReference type="PROSITE" id="PS51717">
    <property type="entry name" value="G_VLIG"/>
    <property type="match status" value="1"/>
</dbReference>
<gene>
    <name evidence="7" type="ORF">RHSIM_Rhsim10G0165000</name>
</gene>
<keyword evidence="2" id="KW-0813">Transport</keyword>
<name>A0A834GER5_RHOSS</name>
<feature type="domain" description="VLIG-type G" evidence="6">
    <location>
        <begin position="84"/>
        <end position="114"/>
    </location>
</feature>
<accession>A0A834GER5</accession>
<keyword evidence="3" id="KW-0812">Transmembrane</keyword>
<evidence type="ECO:0000313" key="8">
    <source>
        <dbReference type="Proteomes" id="UP000626092"/>
    </source>
</evidence>
<evidence type="ECO:0000259" key="6">
    <source>
        <dbReference type="PROSITE" id="PS51717"/>
    </source>
</evidence>
<dbReference type="PANTHER" id="PTHR48041:SF111">
    <property type="entry name" value="ABC TRANSPORTER G FAMILY MEMBER 14"/>
    <property type="match status" value="1"/>
</dbReference>
<dbReference type="AlphaFoldDB" id="A0A834GER5"/>
<dbReference type="InterPro" id="IPR003439">
    <property type="entry name" value="ABC_transporter-like_ATP-bd"/>
</dbReference>
<evidence type="ECO:0000256" key="4">
    <source>
        <dbReference type="ARBA" id="ARBA00022989"/>
    </source>
</evidence>
<comment type="caution">
    <text evidence="7">The sequence shown here is derived from an EMBL/GenBank/DDBJ whole genome shotgun (WGS) entry which is preliminary data.</text>
</comment>
<keyword evidence="8" id="KW-1185">Reference proteome</keyword>
<dbReference type="PANTHER" id="PTHR48041">
    <property type="entry name" value="ABC TRANSPORTER G FAMILY MEMBER 28"/>
    <property type="match status" value="1"/>
</dbReference>
<dbReference type="GO" id="GO:0016887">
    <property type="term" value="F:ATP hydrolysis activity"/>
    <property type="evidence" value="ECO:0007669"/>
    <property type="project" value="InterPro"/>
</dbReference>
<protein>
    <recommendedName>
        <fullName evidence="6">VLIG-type G domain-containing protein</fullName>
    </recommendedName>
</protein>
<evidence type="ECO:0000256" key="2">
    <source>
        <dbReference type="ARBA" id="ARBA00022448"/>
    </source>
</evidence>
<keyword evidence="5" id="KW-0472">Membrane</keyword>
<evidence type="ECO:0000256" key="3">
    <source>
        <dbReference type="ARBA" id="ARBA00022692"/>
    </source>
</evidence>
<organism evidence="7 8">
    <name type="scientific">Rhododendron simsii</name>
    <name type="common">Sims's rhododendron</name>
    <dbReference type="NCBI Taxonomy" id="118357"/>
    <lineage>
        <taxon>Eukaryota</taxon>
        <taxon>Viridiplantae</taxon>
        <taxon>Streptophyta</taxon>
        <taxon>Embryophyta</taxon>
        <taxon>Tracheophyta</taxon>
        <taxon>Spermatophyta</taxon>
        <taxon>Magnoliopsida</taxon>
        <taxon>eudicotyledons</taxon>
        <taxon>Gunneridae</taxon>
        <taxon>Pentapetalae</taxon>
        <taxon>asterids</taxon>
        <taxon>Ericales</taxon>
        <taxon>Ericaceae</taxon>
        <taxon>Ericoideae</taxon>
        <taxon>Rhodoreae</taxon>
        <taxon>Rhododendron</taxon>
    </lineage>
</organism>
<dbReference type="GO" id="GO:0016020">
    <property type="term" value="C:membrane"/>
    <property type="evidence" value="ECO:0007669"/>
    <property type="project" value="UniProtKB-SubCell"/>
</dbReference>
<evidence type="ECO:0000256" key="1">
    <source>
        <dbReference type="ARBA" id="ARBA00004141"/>
    </source>
</evidence>
<dbReference type="GO" id="GO:0042626">
    <property type="term" value="F:ATPase-coupled transmembrane transporter activity"/>
    <property type="evidence" value="ECO:0007669"/>
    <property type="project" value="TreeGrafter"/>
</dbReference>
<dbReference type="GO" id="GO:0005525">
    <property type="term" value="F:GTP binding"/>
    <property type="evidence" value="ECO:0007669"/>
    <property type="project" value="InterPro"/>
</dbReference>
<evidence type="ECO:0000256" key="5">
    <source>
        <dbReference type="ARBA" id="ARBA00023136"/>
    </source>
</evidence>
<dbReference type="OrthoDB" id="1931512at2759"/>